<proteinExistence type="predicted"/>
<accession>A0ABD2NQ73</accession>
<dbReference type="AlphaFoldDB" id="A0ABD2NQ73"/>
<sequence>MLLLGPKFYMPILNSQISMKRLSADVKSIIKFVNPNSRDTIRALASNIITNFHHSKIFSTSVYNHLFHDAKMFLKSISNLIVTKSDKGDNVSVIMDIDSYQKYKELLSGVEVYVVLDRDPTASIERRNNEIVKELRVSGIKRMLWQ</sequence>
<comment type="caution">
    <text evidence="1">The sequence shown here is derived from an EMBL/GenBank/DDBJ whole genome shotgun (WGS) entry which is preliminary data.</text>
</comment>
<reference evidence="1 2" key="1">
    <citation type="journal article" date="2021" name="BMC Biol.">
        <title>Horizontally acquired antibacterial genes associated with adaptive radiation of ladybird beetles.</title>
        <authorList>
            <person name="Li H.S."/>
            <person name="Tang X.F."/>
            <person name="Huang Y.H."/>
            <person name="Xu Z.Y."/>
            <person name="Chen M.L."/>
            <person name="Du X.Y."/>
            <person name="Qiu B.Y."/>
            <person name="Chen P.T."/>
            <person name="Zhang W."/>
            <person name="Slipinski A."/>
            <person name="Escalona H.E."/>
            <person name="Waterhouse R.M."/>
            <person name="Zwick A."/>
            <person name="Pang H."/>
        </authorList>
    </citation>
    <scope>NUCLEOTIDE SEQUENCE [LARGE SCALE GENOMIC DNA]</scope>
    <source>
        <strain evidence="1">SYSU2018</strain>
    </source>
</reference>
<evidence type="ECO:0000313" key="1">
    <source>
        <dbReference type="EMBL" id="KAL3280511.1"/>
    </source>
</evidence>
<dbReference type="EMBL" id="JABFTP020000136">
    <property type="protein sequence ID" value="KAL3280511.1"/>
    <property type="molecule type" value="Genomic_DNA"/>
</dbReference>
<gene>
    <name evidence="1" type="ORF">HHI36_024327</name>
</gene>
<protein>
    <submittedName>
        <fullName evidence="1">Uncharacterized protein</fullName>
    </submittedName>
</protein>
<dbReference type="Proteomes" id="UP001516400">
    <property type="component" value="Unassembled WGS sequence"/>
</dbReference>
<organism evidence="1 2">
    <name type="scientific">Cryptolaemus montrouzieri</name>
    <dbReference type="NCBI Taxonomy" id="559131"/>
    <lineage>
        <taxon>Eukaryota</taxon>
        <taxon>Metazoa</taxon>
        <taxon>Ecdysozoa</taxon>
        <taxon>Arthropoda</taxon>
        <taxon>Hexapoda</taxon>
        <taxon>Insecta</taxon>
        <taxon>Pterygota</taxon>
        <taxon>Neoptera</taxon>
        <taxon>Endopterygota</taxon>
        <taxon>Coleoptera</taxon>
        <taxon>Polyphaga</taxon>
        <taxon>Cucujiformia</taxon>
        <taxon>Coccinelloidea</taxon>
        <taxon>Coccinellidae</taxon>
        <taxon>Scymninae</taxon>
        <taxon>Scymnini</taxon>
        <taxon>Cryptolaemus</taxon>
    </lineage>
</organism>
<keyword evidence="2" id="KW-1185">Reference proteome</keyword>
<name>A0ABD2NQ73_9CUCU</name>
<evidence type="ECO:0000313" key="2">
    <source>
        <dbReference type="Proteomes" id="UP001516400"/>
    </source>
</evidence>